<dbReference type="PROSITE" id="PS52016">
    <property type="entry name" value="TONB_DEPENDENT_REC_3"/>
    <property type="match status" value="1"/>
</dbReference>
<comment type="caution">
    <text evidence="14">The sequence shown here is derived from an EMBL/GenBank/DDBJ whole genome shotgun (WGS) entry which is preliminary data.</text>
</comment>
<comment type="similarity">
    <text evidence="11">Belongs to the TonB-dependent receptor family.</text>
</comment>
<feature type="region of interest" description="Disordered" evidence="12">
    <location>
        <begin position="1"/>
        <end position="21"/>
    </location>
</feature>
<evidence type="ECO:0000313" key="14">
    <source>
        <dbReference type="EMBL" id="MBK8891913.1"/>
    </source>
</evidence>
<evidence type="ECO:0000256" key="3">
    <source>
        <dbReference type="ARBA" id="ARBA00022452"/>
    </source>
</evidence>
<evidence type="ECO:0000256" key="5">
    <source>
        <dbReference type="ARBA" id="ARBA00022692"/>
    </source>
</evidence>
<evidence type="ECO:0000256" key="10">
    <source>
        <dbReference type="ARBA" id="ARBA00023237"/>
    </source>
</evidence>
<name>A0A9D7LVE5_9RHOO</name>
<sequence>MRSSRSVAPATCRDEHEDWPAASMPGITVQNRQNYAQDLQISSRGFGARAAFGLHGGRLTRHGIPVSMPDGQGQAATFNLDRAERMEVMCGPMSAIYGNHSGGVIQLLAADGEDPPSVETRVAAGSYGTWKTDLVAQGRAGEMGCVHQNVAQTTRQGVEVAVDIR</sequence>
<dbReference type="PANTHER" id="PTHR32552:SF81">
    <property type="entry name" value="TONB-DEPENDENT OUTER MEMBRANE RECEPTOR"/>
    <property type="match status" value="1"/>
</dbReference>
<evidence type="ECO:0000256" key="4">
    <source>
        <dbReference type="ARBA" id="ARBA00022496"/>
    </source>
</evidence>
<dbReference type="GO" id="GO:0009279">
    <property type="term" value="C:cell outer membrane"/>
    <property type="evidence" value="ECO:0007669"/>
    <property type="project" value="UniProtKB-SubCell"/>
</dbReference>
<evidence type="ECO:0000313" key="15">
    <source>
        <dbReference type="Proteomes" id="UP000808146"/>
    </source>
</evidence>
<evidence type="ECO:0000256" key="7">
    <source>
        <dbReference type="ARBA" id="ARBA00023065"/>
    </source>
</evidence>
<protein>
    <submittedName>
        <fullName evidence="14">TonB-dependent receptor plug domain-containing protein</fullName>
    </submittedName>
</protein>
<dbReference type="Pfam" id="PF07715">
    <property type="entry name" value="Plug"/>
    <property type="match status" value="1"/>
</dbReference>
<keyword evidence="9 11" id="KW-0472">Membrane</keyword>
<keyword evidence="5 11" id="KW-0812">Transmembrane</keyword>
<proteinExistence type="inferred from homology"/>
<keyword evidence="6" id="KW-0408">Iron</keyword>
<keyword evidence="3 11" id="KW-1134">Transmembrane beta strand</keyword>
<comment type="subcellular location">
    <subcellularLocation>
        <location evidence="1 11">Cell outer membrane</location>
        <topology evidence="1 11">Multi-pass membrane protein</topology>
    </subcellularLocation>
</comment>
<keyword evidence="8" id="KW-0798">TonB box</keyword>
<evidence type="ECO:0000256" key="6">
    <source>
        <dbReference type="ARBA" id="ARBA00023004"/>
    </source>
</evidence>
<reference evidence="14" key="1">
    <citation type="submission" date="2020-10" db="EMBL/GenBank/DDBJ databases">
        <title>Connecting structure to function with the recovery of over 1000 high-quality activated sludge metagenome-assembled genomes encoding full-length rRNA genes using long-read sequencing.</title>
        <authorList>
            <person name="Singleton C.M."/>
            <person name="Petriglieri F."/>
            <person name="Kristensen J.M."/>
            <person name="Kirkegaard R.H."/>
            <person name="Michaelsen T.Y."/>
            <person name="Andersen M.H."/>
            <person name="Karst S.M."/>
            <person name="Dueholm M.S."/>
            <person name="Nielsen P.H."/>
            <person name="Albertsen M."/>
        </authorList>
    </citation>
    <scope>NUCLEOTIDE SEQUENCE</scope>
    <source>
        <strain evidence="14">OdNE_18-Q3-R46-58_BAT3C.305</strain>
    </source>
</reference>
<dbReference type="InterPro" id="IPR012910">
    <property type="entry name" value="Plug_dom"/>
</dbReference>
<dbReference type="PANTHER" id="PTHR32552">
    <property type="entry name" value="FERRICHROME IRON RECEPTOR-RELATED"/>
    <property type="match status" value="1"/>
</dbReference>
<dbReference type="EMBL" id="JADKBR010000020">
    <property type="protein sequence ID" value="MBK8891913.1"/>
    <property type="molecule type" value="Genomic_DNA"/>
</dbReference>
<keyword evidence="10 11" id="KW-0998">Cell outer membrane</keyword>
<evidence type="ECO:0000256" key="1">
    <source>
        <dbReference type="ARBA" id="ARBA00004571"/>
    </source>
</evidence>
<keyword evidence="14" id="KW-0675">Receptor</keyword>
<dbReference type="InterPro" id="IPR036942">
    <property type="entry name" value="Beta-barrel_TonB_sf"/>
</dbReference>
<accession>A0A9D7LVE5</accession>
<keyword evidence="4" id="KW-0410">Iron transport</keyword>
<dbReference type="GO" id="GO:0006826">
    <property type="term" value="P:iron ion transport"/>
    <property type="evidence" value="ECO:0007669"/>
    <property type="project" value="UniProtKB-KW"/>
</dbReference>
<dbReference type="Gene3D" id="2.40.170.20">
    <property type="entry name" value="TonB-dependent receptor, beta-barrel domain"/>
    <property type="match status" value="1"/>
</dbReference>
<evidence type="ECO:0000259" key="13">
    <source>
        <dbReference type="Pfam" id="PF07715"/>
    </source>
</evidence>
<evidence type="ECO:0000256" key="9">
    <source>
        <dbReference type="ARBA" id="ARBA00023136"/>
    </source>
</evidence>
<dbReference type="InterPro" id="IPR039426">
    <property type="entry name" value="TonB-dep_rcpt-like"/>
</dbReference>
<dbReference type="SUPFAM" id="SSF56935">
    <property type="entry name" value="Porins"/>
    <property type="match status" value="1"/>
</dbReference>
<organism evidence="14 15">
    <name type="scientific">Candidatus Dechloromonas phosphorivorans</name>
    <dbReference type="NCBI Taxonomy" id="2899244"/>
    <lineage>
        <taxon>Bacteria</taxon>
        <taxon>Pseudomonadati</taxon>
        <taxon>Pseudomonadota</taxon>
        <taxon>Betaproteobacteria</taxon>
        <taxon>Rhodocyclales</taxon>
        <taxon>Azonexaceae</taxon>
        <taxon>Dechloromonas</taxon>
    </lineage>
</organism>
<feature type="domain" description="TonB-dependent receptor plug" evidence="13">
    <location>
        <begin position="23"/>
        <end position="104"/>
    </location>
</feature>
<evidence type="ECO:0000256" key="2">
    <source>
        <dbReference type="ARBA" id="ARBA00022448"/>
    </source>
</evidence>
<evidence type="ECO:0000256" key="12">
    <source>
        <dbReference type="SAM" id="MobiDB-lite"/>
    </source>
</evidence>
<gene>
    <name evidence="14" type="ORF">IPN75_16770</name>
</gene>
<keyword evidence="2 11" id="KW-0813">Transport</keyword>
<keyword evidence="7" id="KW-0406">Ion transport</keyword>
<evidence type="ECO:0000256" key="11">
    <source>
        <dbReference type="PROSITE-ProRule" id="PRU01360"/>
    </source>
</evidence>
<dbReference type="AlphaFoldDB" id="A0A9D7LVE5"/>
<dbReference type="Proteomes" id="UP000808146">
    <property type="component" value="Unassembled WGS sequence"/>
</dbReference>
<evidence type="ECO:0000256" key="8">
    <source>
        <dbReference type="ARBA" id="ARBA00023077"/>
    </source>
</evidence>